<feature type="compositionally biased region" description="Low complexity" evidence="1">
    <location>
        <begin position="1"/>
        <end position="12"/>
    </location>
</feature>
<reference evidence="2" key="2">
    <citation type="journal article" date="2015" name="Data Brief">
        <title>Shoot transcriptome of the giant reed, Arundo donax.</title>
        <authorList>
            <person name="Barrero R.A."/>
            <person name="Guerrero F.D."/>
            <person name="Moolhuijzen P."/>
            <person name="Goolsby J.A."/>
            <person name="Tidwell J."/>
            <person name="Bellgard S.E."/>
            <person name="Bellgard M.I."/>
        </authorList>
    </citation>
    <scope>NUCLEOTIDE SEQUENCE</scope>
    <source>
        <tissue evidence="2">Shoot tissue taken approximately 20 cm above the soil surface</tissue>
    </source>
</reference>
<organism evidence="2">
    <name type="scientific">Arundo donax</name>
    <name type="common">Giant reed</name>
    <name type="synonym">Donax arundinaceus</name>
    <dbReference type="NCBI Taxonomy" id="35708"/>
    <lineage>
        <taxon>Eukaryota</taxon>
        <taxon>Viridiplantae</taxon>
        <taxon>Streptophyta</taxon>
        <taxon>Embryophyta</taxon>
        <taxon>Tracheophyta</taxon>
        <taxon>Spermatophyta</taxon>
        <taxon>Magnoliopsida</taxon>
        <taxon>Liliopsida</taxon>
        <taxon>Poales</taxon>
        <taxon>Poaceae</taxon>
        <taxon>PACMAD clade</taxon>
        <taxon>Arundinoideae</taxon>
        <taxon>Arundineae</taxon>
        <taxon>Arundo</taxon>
    </lineage>
</organism>
<protein>
    <submittedName>
        <fullName evidence="2">Uncharacterized protein</fullName>
    </submittedName>
</protein>
<evidence type="ECO:0000256" key="1">
    <source>
        <dbReference type="SAM" id="MobiDB-lite"/>
    </source>
</evidence>
<sequence length="148" mass="15930">MRQPSLLLRPLQPNAPTNHHPSLSPPPYLLHASAPSLPRSTPAPLVHVPRPRRRAVMAAAAASSLGVSQDAGVNSPATESVGQNDLLIVGPGVLGRIVADKWKQVATKLYYNLPCLPVCLYKHYLSTLSRTHLGHCIALGIYNFPAHD</sequence>
<feature type="region of interest" description="Disordered" evidence="1">
    <location>
        <begin position="1"/>
        <end position="34"/>
    </location>
</feature>
<evidence type="ECO:0000313" key="2">
    <source>
        <dbReference type="EMBL" id="JAE03024.1"/>
    </source>
</evidence>
<name>A0A0A9EVK8_ARUDO</name>
<accession>A0A0A9EVK8</accession>
<reference evidence="2" key="1">
    <citation type="submission" date="2014-09" db="EMBL/GenBank/DDBJ databases">
        <authorList>
            <person name="Magalhaes I.L.F."/>
            <person name="Oliveira U."/>
            <person name="Santos F.R."/>
            <person name="Vidigal T.H.D.A."/>
            <person name="Brescovit A.D."/>
            <person name="Santos A.J."/>
        </authorList>
    </citation>
    <scope>NUCLEOTIDE SEQUENCE</scope>
    <source>
        <tissue evidence="2">Shoot tissue taken approximately 20 cm above the soil surface</tissue>
    </source>
</reference>
<dbReference type="AlphaFoldDB" id="A0A0A9EVK8"/>
<proteinExistence type="predicted"/>
<dbReference type="EMBL" id="GBRH01194872">
    <property type="protein sequence ID" value="JAE03024.1"/>
    <property type="molecule type" value="Transcribed_RNA"/>
</dbReference>